<dbReference type="Proteomes" id="UP001175000">
    <property type="component" value="Unassembled WGS sequence"/>
</dbReference>
<reference evidence="5" key="1">
    <citation type="submission" date="2023-06" db="EMBL/GenBank/DDBJ databases">
        <title>Genome-scale phylogeny and comparative genomics of the fungal order Sordariales.</title>
        <authorList>
            <consortium name="Lawrence Berkeley National Laboratory"/>
            <person name="Hensen N."/>
            <person name="Bonometti L."/>
            <person name="Westerberg I."/>
            <person name="Brannstrom I.O."/>
            <person name="Guillou S."/>
            <person name="Cros-Aarteil S."/>
            <person name="Calhoun S."/>
            <person name="Haridas S."/>
            <person name="Kuo A."/>
            <person name="Mondo S."/>
            <person name="Pangilinan J."/>
            <person name="Riley R."/>
            <person name="Labutti K."/>
            <person name="Andreopoulos B."/>
            <person name="Lipzen A."/>
            <person name="Chen C."/>
            <person name="Yanf M."/>
            <person name="Daum C."/>
            <person name="Ng V."/>
            <person name="Clum A."/>
            <person name="Steindorff A."/>
            <person name="Ohm R."/>
            <person name="Martin F."/>
            <person name="Silar P."/>
            <person name="Natvig D."/>
            <person name="Lalanne C."/>
            <person name="Gautier V."/>
            <person name="Ament-Velasquez S.L."/>
            <person name="Kruys A."/>
            <person name="Hutchinson M.I."/>
            <person name="Powell A.J."/>
            <person name="Barry K."/>
            <person name="Miller A.N."/>
            <person name="Grigoriev I.V."/>
            <person name="Debuchy R."/>
            <person name="Gladieux P."/>
            <person name="Thoren M.H."/>
            <person name="Johannesson H."/>
        </authorList>
    </citation>
    <scope>NUCLEOTIDE SEQUENCE</scope>
    <source>
        <strain evidence="5">CBS 606.72</strain>
    </source>
</reference>
<dbReference type="InterPro" id="IPR036291">
    <property type="entry name" value="NAD(P)-bd_dom_sf"/>
</dbReference>
<comment type="caution">
    <text evidence="5">The sequence shown here is derived from an EMBL/GenBank/DDBJ whole genome shotgun (WGS) entry which is preliminary data.</text>
</comment>
<evidence type="ECO:0000256" key="2">
    <source>
        <dbReference type="ARBA" id="ARBA00022857"/>
    </source>
</evidence>
<comment type="similarity">
    <text evidence="1">Belongs to the NmrA-type oxidoreductase family. Isoflavone reductase subfamily.</text>
</comment>
<dbReference type="PANTHER" id="PTHR47706:SF4">
    <property type="entry name" value="NMRA-LIKE DOMAIN-CONTAINING PROTEIN"/>
    <property type="match status" value="1"/>
</dbReference>
<dbReference type="InterPro" id="IPR051609">
    <property type="entry name" value="NmrA/Isoflavone_reductase-like"/>
</dbReference>
<dbReference type="SUPFAM" id="SSF51735">
    <property type="entry name" value="NAD(P)-binding Rossmann-fold domains"/>
    <property type="match status" value="1"/>
</dbReference>
<organism evidence="5 6">
    <name type="scientific">Immersiella caudata</name>
    <dbReference type="NCBI Taxonomy" id="314043"/>
    <lineage>
        <taxon>Eukaryota</taxon>
        <taxon>Fungi</taxon>
        <taxon>Dikarya</taxon>
        <taxon>Ascomycota</taxon>
        <taxon>Pezizomycotina</taxon>
        <taxon>Sordariomycetes</taxon>
        <taxon>Sordariomycetidae</taxon>
        <taxon>Sordariales</taxon>
        <taxon>Lasiosphaeriaceae</taxon>
        <taxon>Immersiella</taxon>
    </lineage>
</organism>
<evidence type="ECO:0000256" key="3">
    <source>
        <dbReference type="ARBA" id="ARBA00023002"/>
    </source>
</evidence>
<evidence type="ECO:0000259" key="4">
    <source>
        <dbReference type="Pfam" id="PF05368"/>
    </source>
</evidence>
<protein>
    <recommendedName>
        <fullName evidence="4">NmrA-like domain-containing protein</fullName>
    </recommendedName>
</protein>
<dbReference type="GO" id="GO:0016491">
    <property type="term" value="F:oxidoreductase activity"/>
    <property type="evidence" value="ECO:0007669"/>
    <property type="project" value="UniProtKB-KW"/>
</dbReference>
<dbReference type="EMBL" id="JAULSU010000001">
    <property type="protein sequence ID" value="KAK0632861.1"/>
    <property type="molecule type" value="Genomic_DNA"/>
</dbReference>
<keyword evidence="6" id="KW-1185">Reference proteome</keyword>
<dbReference type="InterPro" id="IPR008030">
    <property type="entry name" value="NmrA-like"/>
</dbReference>
<sequence>MVNIAVAGGSGQLAREVIDALATNLHTIVILSRNPPPSPPLCTTPNITNATVDYTSLPSLTSALSSHRIHTVLSFIQPLSDPHGAAQITLINACVAAGVHRFAPSEYSSAKTTHLPFWTSKSLVGSCLQQINTPDPVLEYTLFQPGLFMDYLATPYQTSKHITPLGTPFDLENRRAVVVKGHEDAVLVFTSARDIAKAVTMMVEYNGRWPEVSGMRGGRVTFGEMVDICEKLRGRMEITEVEARDLERGELKMGWGLERKRECKLECFLLPLCPFSVVSGAKLSRASRDNRKFPKRR</sequence>
<dbReference type="AlphaFoldDB" id="A0AA39XFW0"/>
<evidence type="ECO:0000313" key="5">
    <source>
        <dbReference type="EMBL" id="KAK0632861.1"/>
    </source>
</evidence>
<evidence type="ECO:0000256" key="1">
    <source>
        <dbReference type="ARBA" id="ARBA00005725"/>
    </source>
</evidence>
<keyword evidence="3" id="KW-0560">Oxidoreductase</keyword>
<accession>A0AA39XFW0</accession>
<dbReference type="Gene3D" id="3.40.50.720">
    <property type="entry name" value="NAD(P)-binding Rossmann-like Domain"/>
    <property type="match status" value="1"/>
</dbReference>
<keyword evidence="2" id="KW-0521">NADP</keyword>
<evidence type="ECO:0000313" key="6">
    <source>
        <dbReference type="Proteomes" id="UP001175000"/>
    </source>
</evidence>
<dbReference type="PANTHER" id="PTHR47706">
    <property type="entry name" value="NMRA-LIKE FAMILY PROTEIN"/>
    <property type="match status" value="1"/>
</dbReference>
<name>A0AA39XFW0_9PEZI</name>
<feature type="domain" description="NmrA-like" evidence="4">
    <location>
        <begin position="4"/>
        <end position="231"/>
    </location>
</feature>
<proteinExistence type="inferred from homology"/>
<dbReference type="Pfam" id="PF05368">
    <property type="entry name" value="NmrA"/>
    <property type="match status" value="1"/>
</dbReference>
<gene>
    <name evidence="5" type="ORF">B0T14DRAFT_46054</name>
</gene>